<dbReference type="GeneID" id="39872907"/>
<reference evidence="1 2" key="1">
    <citation type="journal article" date="2017" name="BMC Genomics">
        <title>Whole-genome assembly of Babesia ovata and comparative genomics between closely related pathogens.</title>
        <authorList>
            <person name="Yamagishi J."/>
            <person name="Asada M."/>
            <person name="Hakimi H."/>
            <person name="Tanaka T.Q."/>
            <person name="Sugimoto C."/>
            <person name="Kawazu S."/>
        </authorList>
    </citation>
    <scope>NUCLEOTIDE SEQUENCE [LARGE SCALE GENOMIC DNA]</scope>
    <source>
        <strain evidence="1 2">Miyake</strain>
    </source>
</reference>
<accession>A0A2H6K813</accession>
<dbReference type="Proteomes" id="UP000236319">
    <property type="component" value="Unassembled WGS sequence"/>
</dbReference>
<organism evidence="1 2">
    <name type="scientific">Babesia ovata</name>
    <dbReference type="NCBI Taxonomy" id="189622"/>
    <lineage>
        <taxon>Eukaryota</taxon>
        <taxon>Sar</taxon>
        <taxon>Alveolata</taxon>
        <taxon>Apicomplexa</taxon>
        <taxon>Aconoidasida</taxon>
        <taxon>Piroplasmida</taxon>
        <taxon>Babesiidae</taxon>
        <taxon>Babesia</taxon>
    </lineage>
</organism>
<evidence type="ECO:0000313" key="2">
    <source>
        <dbReference type="Proteomes" id="UP000236319"/>
    </source>
</evidence>
<keyword evidence="2" id="KW-1185">Reference proteome</keyword>
<name>A0A2H6K813_9APIC</name>
<evidence type="ECO:0000313" key="1">
    <source>
        <dbReference type="EMBL" id="GBE59137.1"/>
    </source>
</evidence>
<proteinExistence type="predicted"/>
<dbReference type="AlphaFoldDB" id="A0A2H6K813"/>
<dbReference type="EMBL" id="BDSA01000001">
    <property type="protein sequence ID" value="GBE59137.1"/>
    <property type="molecule type" value="Genomic_DNA"/>
</dbReference>
<gene>
    <name evidence="1" type="ORF">BOVATA_006300</name>
</gene>
<dbReference type="RefSeq" id="XP_028865380.1">
    <property type="nucleotide sequence ID" value="XM_029009547.1"/>
</dbReference>
<comment type="caution">
    <text evidence="1">The sequence shown here is derived from an EMBL/GenBank/DDBJ whole genome shotgun (WGS) entry which is preliminary data.</text>
</comment>
<protein>
    <submittedName>
        <fullName evidence="1">ETS-related transcription factor Elf-3, putative</fullName>
    </submittedName>
</protein>
<dbReference type="VEuPathDB" id="PiroplasmaDB:BOVATA_006300"/>
<dbReference type="OrthoDB" id="272411at2759"/>
<sequence length="232" mass="26439">MTDSGLLDRFQLPLVSLQLEVFCGEDTSCAILHVLYYSKKLGQFFSSAFRNTPFGDNADVIKAAYKSFSEFLFSKEAHGAITARFEVCAFWVRIDVRAVRKRVRGEQPRVQPLLRDCCVDHHHDGAGVQHCIIRQQAVPLSVHHAHTLYSVTIVELNYLVDNLVRSDDLLKVTTRVVHQLLRFPLLDYLSVAEDSDLVCLDDRRQPVGDDYGGPVGAEVPERRQYFVLRHRI</sequence>